<dbReference type="GO" id="GO:0004674">
    <property type="term" value="F:protein serine/threonine kinase activity"/>
    <property type="evidence" value="ECO:0007669"/>
    <property type="project" value="TreeGrafter"/>
</dbReference>
<dbReference type="PANTHER" id="PTHR44329">
    <property type="entry name" value="SERINE/THREONINE-PROTEIN KINASE TNNI3K-RELATED"/>
    <property type="match status" value="1"/>
</dbReference>
<sequence>YAAKKCLNNFKYLEFRDIQEIRDGASGIIYRAIHNDNIFALKSFKIDKVTPKEVVNEIKLQTVVQFHENIIKLCGITRTDGVLLWQISSGYQPFVEGNIEDELFIVVDIIRGKREKRIRGTPIKYIELYEECWKYNPNKRPDMREVVSRLESIFFYKIRKTNANKERNYPQEGLKPSLKLIEDIPFQLIDWIHRFANIQKVDKYFSMDYEKESCGEHMHAALKEMRRYIMQTIIADMVNKEYPKCEDRLGYALVPNAHFEHQRIWATTPPKIKVTFKSTEIYALE</sequence>
<feature type="non-terminal residue" evidence="2">
    <location>
        <position position="285"/>
    </location>
</feature>
<dbReference type="PROSITE" id="PS50011">
    <property type="entry name" value="PROTEIN_KINASE_DOM"/>
    <property type="match status" value="1"/>
</dbReference>
<dbReference type="Gene3D" id="3.30.200.20">
    <property type="entry name" value="Phosphorylase Kinase, domain 1"/>
    <property type="match status" value="1"/>
</dbReference>
<dbReference type="GO" id="GO:0005524">
    <property type="term" value="F:ATP binding"/>
    <property type="evidence" value="ECO:0007669"/>
    <property type="project" value="InterPro"/>
</dbReference>
<keyword evidence="3" id="KW-1185">Reference proteome</keyword>
<accession>A0A9N8VY00</accession>
<dbReference type="SUPFAM" id="SSF56112">
    <property type="entry name" value="Protein kinase-like (PK-like)"/>
    <property type="match status" value="2"/>
</dbReference>
<reference evidence="2" key="1">
    <citation type="submission" date="2021-06" db="EMBL/GenBank/DDBJ databases">
        <authorList>
            <person name="Kallberg Y."/>
            <person name="Tangrot J."/>
            <person name="Rosling A."/>
        </authorList>
    </citation>
    <scope>NUCLEOTIDE SEQUENCE</scope>
    <source>
        <strain evidence="2">UK204</strain>
    </source>
</reference>
<dbReference type="OrthoDB" id="535509at2759"/>
<dbReference type="Proteomes" id="UP000789570">
    <property type="component" value="Unassembled WGS sequence"/>
</dbReference>
<proteinExistence type="predicted"/>
<protein>
    <submittedName>
        <fullName evidence="2">7970_t:CDS:1</fullName>
    </submittedName>
</protein>
<name>A0A9N8VY00_9GLOM</name>
<dbReference type="InterPro" id="IPR011009">
    <property type="entry name" value="Kinase-like_dom_sf"/>
</dbReference>
<evidence type="ECO:0000313" key="2">
    <source>
        <dbReference type="EMBL" id="CAG8470308.1"/>
    </source>
</evidence>
<dbReference type="AlphaFoldDB" id="A0A9N8VY00"/>
<evidence type="ECO:0000259" key="1">
    <source>
        <dbReference type="PROSITE" id="PS50011"/>
    </source>
</evidence>
<evidence type="ECO:0000313" key="3">
    <source>
        <dbReference type="Proteomes" id="UP000789570"/>
    </source>
</evidence>
<dbReference type="Gene3D" id="1.10.510.10">
    <property type="entry name" value="Transferase(Phosphotransferase) domain 1"/>
    <property type="match status" value="1"/>
</dbReference>
<dbReference type="InterPro" id="IPR000719">
    <property type="entry name" value="Prot_kinase_dom"/>
</dbReference>
<gene>
    <name evidence="2" type="ORF">FCALED_LOCUS2189</name>
</gene>
<organism evidence="2 3">
    <name type="scientific">Funneliformis caledonium</name>
    <dbReference type="NCBI Taxonomy" id="1117310"/>
    <lineage>
        <taxon>Eukaryota</taxon>
        <taxon>Fungi</taxon>
        <taxon>Fungi incertae sedis</taxon>
        <taxon>Mucoromycota</taxon>
        <taxon>Glomeromycotina</taxon>
        <taxon>Glomeromycetes</taxon>
        <taxon>Glomerales</taxon>
        <taxon>Glomeraceae</taxon>
        <taxon>Funneliformis</taxon>
    </lineage>
</organism>
<dbReference type="InterPro" id="IPR001245">
    <property type="entry name" value="Ser-Thr/Tyr_kinase_cat_dom"/>
</dbReference>
<dbReference type="Pfam" id="PF07714">
    <property type="entry name" value="PK_Tyr_Ser-Thr"/>
    <property type="match status" value="1"/>
</dbReference>
<dbReference type="InterPro" id="IPR051681">
    <property type="entry name" value="Ser/Thr_Kinases-Pseudokinases"/>
</dbReference>
<comment type="caution">
    <text evidence="2">The sequence shown here is derived from an EMBL/GenBank/DDBJ whole genome shotgun (WGS) entry which is preliminary data.</text>
</comment>
<feature type="domain" description="Protein kinase" evidence="1">
    <location>
        <begin position="15"/>
        <end position="285"/>
    </location>
</feature>
<dbReference type="EMBL" id="CAJVPQ010000319">
    <property type="protein sequence ID" value="CAG8470308.1"/>
    <property type="molecule type" value="Genomic_DNA"/>
</dbReference>